<dbReference type="AlphaFoldDB" id="A0A9D2Q7X0"/>
<dbReference type="InterPro" id="IPR041424">
    <property type="entry name" value="CinA_KH"/>
</dbReference>
<organism evidence="3 4">
    <name type="scientific">Candidatus Ruthenibacterium merdavium</name>
    <dbReference type="NCBI Taxonomy" id="2838752"/>
    <lineage>
        <taxon>Bacteria</taxon>
        <taxon>Bacillati</taxon>
        <taxon>Bacillota</taxon>
        <taxon>Clostridia</taxon>
        <taxon>Eubacteriales</taxon>
        <taxon>Oscillospiraceae</taxon>
        <taxon>Ruthenibacterium</taxon>
    </lineage>
</organism>
<dbReference type="InterPro" id="IPR008136">
    <property type="entry name" value="CinA_C"/>
</dbReference>
<proteinExistence type="inferred from homology"/>
<dbReference type="Pfam" id="PF02464">
    <property type="entry name" value="CinA"/>
    <property type="match status" value="1"/>
</dbReference>
<dbReference type="InterPro" id="IPR001453">
    <property type="entry name" value="MoaB/Mog_dom"/>
</dbReference>
<dbReference type="PIRSF" id="PIRSF006728">
    <property type="entry name" value="CinA"/>
    <property type="match status" value="1"/>
</dbReference>
<dbReference type="Pfam" id="PF00994">
    <property type="entry name" value="MoCF_biosynth"/>
    <property type="match status" value="1"/>
</dbReference>
<dbReference type="NCBIfam" id="TIGR00200">
    <property type="entry name" value="cinA_nterm"/>
    <property type="match status" value="1"/>
</dbReference>
<dbReference type="NCBIfam" id="TIGR00199">
    <property type="entry name" value="PncC_domain"/>
    <property type="match status" value="1"/>
</dbReference>
<name>A0A9D2Q7X0_9FIRM</name>
<dbReference type="NCBIfam" id="TIGR00177">
    <property type="entry name" value="molyb_syn"/>
    <property type="match status" value="1"/>
</dbReference>
<evidence type="ECO:0000259" key="2">
    <source>
        <dbReference type="SMART" id="SM00852"/>
    </source>
</evidence>
<comment type="similarity">
    <text evidence="1">Belongs to the CinA family.</text>
</comment>
<dbReference type="NCBIfam" id="NF001813">
    <property type="entry name" value="PRK00549.1"/>
    <property type="match status" value="1"/>
</dbReference>
<comment type="caution">
    <text evidence="3">The sequence shown here is derived from an EMBL/GenBank/DDBJ whole genome shotgun (WGS) entry which is preliminary data.</text>
</comment>
<dbReference type="Gene3D" id="3.30.70.2860">
    <property type="match status" value="1"/>
</dbReference>
<dbReference type="Gene3D" id="3.90.950.20">
    <property type="entry name" value="CinA-like"/>
    <property type="match status" value="1"/>
</dbReference>
<dbReference type="SUPFAM" id="SSF142433">
    <property type="entry name" value="CinA-like"/>
    <property type="match status" value="1"/>
</dbReference>
<feature type="domain" description="MoaB/Mog" evidence="2">
    <location>
        <begin position="4"/>
        <end position="173"/>
    </location>
</feature>
<reference evidence="3" key="2">
    <citation type="submission" date="2021-04" db="EMBL/GenBank/DDBJ databases">
        <authorList>
            <person name="Gilroy R."/>
        </authorList>
    </citation>
    <scope>NUCLEOTIDE SEQUENCE</scope>
    <source>
        <strain evidence="3">5933</strain>
    </source>
</reference>
<dbReference type="CDD" id="cd00885">
    <property type="entry name" value="cinA"/>
    <property type="match status" value="1"/>
</dbReference>
<sequence>MTAEIIAVGTELLLGDILNTNAQFLARELAALGISVYYQSVVGDNAGRLEALVRQARERSDLLVFTGGLGPTDDDLTKQTVAKAYGDTLRFDPEELEKIRAFFERWGRTMPPSNEKQAYVPVNGRKIENHNGTAPGMIFEDTKCKGKYAVLLPGPPKEMQPMFCDTVRPWLAKMSDGVLFSRTLRVTGVGESHLEPKISDLLEAANPTSALYAKMGEVVIRVTAKAATLEKAQEMCAQRAQELKERLGDVVYTDVFDSLEETVVGTLKRTKKTVATAESCTGGLLSQRLTAVAGASEVFSFGTCTYSNEMKQKILGVPAQMLADVGAVSPQVAAAMARGVRACSGAEIGVGITGIAGPGGGTPEKPVGLVYVSVCDARATYVQKLLMTNRTRDSVRTWASQHALEMVRRLALGLEQPGCDCFENGQAVEMSDHEGLRNV</sequence>
<dbReference type="Proteomes" id="UP000823918">
    <property type="component" value="Unassembled WGS sequence"/>
</dbReference>
<dbReference type="EMBL" id="DWWA01000050">
    <property type="protein sequence ID" value="HJC73040.1"/>
    <property type="molecule type" value="Genomic_DNA"/>
</dbReference>
<dbReference type="InterPro" id="IPR036653">
    <property type="entry name" value="CinA-like_C"/>
</dbReference>
<dbReference type="SMART" id="SM00852">
    <property type="entry name" value="MoCF_biosynth"/>
    <property type="match status" value="1"/>
</dbReference>
<evidence type="ECO:0000313" key="4">
    <source>
        <dbReference type="Proteomes" id="UP000823918"/>
    </source>
</evidence>
<dbReference type="Pfam" id="PF18146">
    <property type="entry name" value="CinA_KH"/>
    <property type="match status" value="1"/>
</dbReference>
<dbReference type="SUPFAM" id="SSF53218">
    <property type="entry name" value="Molybdenum cofactor biosynthesis proteins"/>
    <property type="match status" value="1"/>
</dbReference>
<dbReference type="InterPro" id="IPR050101">
    <property type="entry name" value="CinA"/>
</dbReference>
<gene>
    <name evidence="1" type="primary">cinA</name>
    <name evidence="3" type="ORF">H9698_09660</name>
</gene>
<accession>A0A9D2Q7X0</accession>
<reference evidence="3" key="1">
    <citation type="journal article" date="2021" name="PeerJ">
        <title>Extensive microbial diversity within the chicken gut microbiome revealed by metagenomics and culture.</title>
        <authorList>
            <person name="Gilroy R."/>
            <person name="Ravi A."/>
            <person name="Getino M."/>
            <person name="Pursley I."/>
            <person name="Horton D.L."/>
            <person name="Alikhan N.F."/>
            <person name="Baker D."/>
            <person name="Gharbi K."/>
            <person name="Hall N."/>
            <person name="Watson M."/>
            <person name="Adriaenssens E.M."/>
            <person name="Foster-Nyarko E."/>
            <person name="Jarju S."/>
            <person name="Secka A."/>
            <person name="Antonio M."/>
            <person name="Oren A."/>
            <person name="Chaudhuri R.R."/>
            <person name="La Ragione R."/>
            <person name="Hildebrand F."/>
            <person name="Pallen M.J."/>
        </authorList>
    </citation>
    <scope>NUCLEOTIDE SEQUENCE</scope>
    <source>
        <strain evidence="3">5933</strain>
    </source>
</reference>
<dbReference type="Gene3D" id="3.40.980.10">
    <property type="entry name" value="MoaB/Mog-like domain"/>
    <property type="match status" value="1"/>
</dbReference>
<dbReference type="InterPro" id="IPR008135">
    <property type="entry name" value="Competence-induced_CinA"/>
</dbReference>
<dbReference type="HAMAP" id="MF_00226_B">
    <property type="entry name" value="CinA_B"/>
    <property type="match status" value="1"/>
</dbReference>
<dbReference type="InterPro" id="IPR036425">
    <property type="entry name" value="MoaB/Mog-like_dom_sf"/>
</dbReference>
<dbReference type="PANTHER" id="PTHR13939">
    <property type="entry name" value="NICOTINAMIDE-NUCLEOTIDE AMIDOHYDROLASE PNCC"/>
    <property type="match status" value="1"/>
</dbReference>
<evidence type="ECO:0000313" key="3">
    <source>
        <dbReference type="EMBL" id="HJC73040.1"/>
    </source>
</evidence>
<dbReference type="PANTHER" id="PTHR13939:SF0">
    <property type="entry name" value="NMN AMIDOHYDROLASE-LIKE PROTEIN YFAY"/>
    <property type="match status" value="1"/>
</dbReference>
<protein>
    <recommendedName>
        <fullName evidence="1">Putative competence-damage inducible protein</fullName>
    </recommendedName>
</protein>
<evidence type="ECO:0000256" key="1">
    <source>
        <dbReference type="HAMAP-Rule" id="MF_00226"/>
    </source>
</evidence>